<proteinExistence type="evidence at transcript level"/>
<feature type="region of interest" description="Disordered" evidence="1">
    <location>
        <begin position="281"/>
        <end position="314"/>
    </location>
</feature>
<accession>A0A346CI66</accession>
<dbReference type="AlphaFoldDB" id="A0A346CI66"/>
<organism evidence="3">
    <name type="scientific">Babesia orientalis</name>
    <dbReference type="NCBI Taxonomy" id="273649"/>
    <lineage>
        <taxon>Eukaryota</taxon>
        <taxon>Sar</taxon>
        <taxon>Alveolata</taxon>
        <taxon>Apicomplexa</taxon>
        <taxon>Aconoidasida</taxon>
        <taxon>Piroplasmida</taxon>
        <taxon>Babesiidae</taxon>
        <taxon>Babesia</taxon>
    </lineage>
</organism>
<dbReference type="EMBL" id="MH429605">
    <property type="protein sequence ID" value="AXL95191.1"/>
    <property type="molecule type" value="mRNA"/>
</dbReference>
<feature type="chain" id="PRO_5016849052" evidence="2">
    <location>
        <begin position="23"/>
        <end position="314"/>
    </location>
</feature>
<evidence type="ECO:0000256" key="1">
    <source>
        <dbReference type="SAM" id="MobiDB-lite"/>
    </source>
</evidence>
<protein>
    <submittedName>
        <fullName evidence="3">Spherical body protein 4</fullName>
    </submittedName>
</protein>
<feature type="compositionally biased region" description="Basic and acidic residues" evidence="1">
    <location>
        <begin position="281"/>
        <end position="290"/>
    </location>
</feature>
<evidence type="ECO:0000313" key="3">
    <source>
        <dbReference type="EMBL" id="AXL95191.1"/>
    </source>
</evidence>
<gene>
    <name evidence="3" type="primary">SBP4</name>
</gene>
<feature type="signal peptide" evidence="2">
    <location>
        <begin position="1"/>
        <end position="22"/>
    </location>
</feature>
<evidence type="ECO:0000256" key="2">
    <source>
        <dbReference type="SAM" id="SignalP"/>
    </source>
</evidence>
<name>A0A346CI66_9APIC</name>
<reference evidence="3" key="1">
    <citation type="journal article" date="2018" name="Parasit. Vectors">
        <title>Characterization of a novel secretory spherical body protein in Babesia orientalis and Babesia orientalis-infected erythrocytes.</title>
        <authorList>
            <person name="Guo J."/>
            <person name="Li M."/>
            <person name="Sun Y."/>
            <person name="Yu L."/>
            <person name="He P."/>
            <person name="Nie Z."/>
            <person name="Zhan X."/>
            <person name="Zhao Y."/>
            <person name="Luo X."/>
            <person name="Wang S."/>
            <person name="Aoyang S."/>
            <person name="Liu Q."/>
            <person name="Huang C."/>
            <person name="He L."/>
            <person name="Zhao J."/>
        </authorList>
    </citation>
    <scope>NUCLEOTIDE SEQUENCE</scope>
</reference>
<feature type="compositionally biased region" description="Acidic residues" evidence="1">
    <location>
        <begin position="299"/>
        <end position="314"/>
    </location>
</feature>
<sequence>MVALSLRSLLFVALLGYSKVFAEEEVVEEPVEFEPEVEDYYLQNEEPAFQVHGEPDAMSLDLLQPVNTHRILKETEGNSPHQIIRYKPMQPFRLASVSWAQAPIFELDPEKPEDAERSIDEVSVFRNCYDTVISVKVGDEVFFYNGKDDAFVQVDAEDCQQYRMDIEKLFTYDITDWEESPCRTVEKVTSYVIEWCHIHPNTCYYADKITAKDQTLWETNDSGEHFGGVSIVTNGNEKLVGLHIVKGEEGRLLYFHAVDDHYKPITDDEMKVIYNEYKQKDEAERAKYESEPQATQETETTEEEVQEETETTTE</sequence>
<keyword evidence="2" id="KW-0732">Signal</keyword>